<organism evidence="2">
    <name type="scientific">Desulfitobacterium hafniense</name>
    <name type="common">Desulfitobacterium frappieri</name>
    <dbReference type="NCBI Taxonomy" id="49338"/>
    <lineage>
        <taxon>Bacteria</taxon>
        <taxon>Bacillati</taxon>
        <taxon>Bacillota</taxon>
        <taxon>Clostridia</taxon>
        <taxon>Eubacteriales</taxon>
        <taxon>Desulfitobacteriaceae</taxon>
        <taxon>Desulfitobacterium</taxon>
    </lineage>
</organism>
<dbReference type="Pfam" id="PF24032">
    <property type="entry name" value="YQBQ"/>
    <property type="match status" value="1"/>
</dbReference>
<accession>A0A098B8H1</accession>
<dbReference type="SUPFAM" id="SSF69279">
    <property type="entry name" value="Phage tail proteins"/>
    <property type="match status" value="1"/>
</dbReference>
<proteinExistence type="predicted"/>
<sequence length="323" mass="36786">MLKIAIDNKDGNVWDVSQIVAALNWKTSRIGKAGSMDFTLIKNAPDQEQSFKYSNGDIVHVQMEDGTKVFYGYIFSIDGGKDEEVRITCYDQLRYLMASDTCIYTNITASELVRDIAAKFQLEIGRIDDTEYRIPTLSEDNQKLMDMICKALDLTLINTGKNYVFFDDFGVLTVQNVEDFLLDFIIGDHSLMTGFSHKVSIDSDTHNVIKLYKDNEETGMREVYEERDSANVAKWGVLQLCQSVDEKMNYAQIDELLKNLSAIKNRETKSLKIEALGDIQVRAGRYVRIQIAEYGINQPFLVDECTHSFDGVNHTMSLELRVI</sequence>
<evidence type="ECO:0000313" key="2">
    <source>
        <dbReference type="EMBL" id="CDX04151.1"/>
    </source>
</evidence>
<dbReference type="PATRIC" id="fig|49338.4.peg.4593"/>
<dbReference type="RefSeq" id="WP_144676477.1">
    <property type="nucleotide sequence ID" value="NZ_LK996017.1"/>
</dbReference>
<evidence type="ECO:0000259" key="1">
    <source>
        <dbReference type="Pfam" id="PF24032"/>
    </source>
</evidence>
<dbReference type="InterPro" id="IPR056937">
    <property type="entry name" value="YqbQ/XkdQ"/>
</dbReference>
<reference evidence="2" key="1">
    <citation type="submission" date="2014-07" db="EMBL/GenBank/DDBJ databases">
        <authorList>
            <person name="Hornung V.Bastian."/>
        </authorList>
    </citation>
    <scope>NUCLEOTIDE SEQUENCE</scope>
    <source>
        <strain evidence="2">PCE-S</strain>
    </source>
</reference>
<dbReference type="EMBL" id="LK996017">
    <property type="protein sequence ID" value="CDX04151.1"/>
    <property type="molecule type" value="Genomic_DNA"/>
</dbReference>
<dbReference type="AlphaFoldDB" id="A0A098B8H1"/>
<feature type="domain" description="YqbQ/XkdQ" evidence="1">
    <location>
        <begin position="24"/>
        <end position="321"/>
    </location>
</feature>
<gene>
    <name evidence="2" type="ORF">DPCES_4265</name>
</gene>
<name>A0A098B8H1_DESHA</name>
<protein>
    <submittedName>
        <fullName evidence="2">Phage late control D protein (GPD)</fullName>
    </submittedName>
</protein>